<dbReference type="InParanoid" id="D8U089"/>
<evidence type="ECO:0000256" key="1">
    <source>
        <dbReference type="SAM" id="MobiDB-lite"/>
    </source>
</evidence>
<dbReference type="Proteomes" id="UP000001058">
    <property type="component" value="Unassembled WGS sequence"/>
</dbReference>
<keyword evidence="3" id="KW-1185">Reference proteome</keyword>
<evidence type="ECO:0000313" key="3">
    <source>
        <dbReference type="Proteomes" id="UP000001058"/>
    </source>
</evidence>
<dbReference type="AlphaFoldDB" id="D8U089"/>
<dbReference type="RefSeq" id="XP_002952108.1">
    <property type="nucleotide sequence ID" value="XM_002952062.1"/>
</dbReference>
<protein>
    <submittedName>
        <fullName evidence="2">Uncharacterized protein</fullName>
    </submittedName>
</protein>
<dbReference type="GeneID" id="9617250"/>
<proteinExistence type="predicted"/>
<organism evidence="3">
    <name type="scientific">Volvox carteri f. nagariensis</name>
    <dbReference type="NCBI Taxonomy" id="3068"/>
    <lineage>
        <taxon>Eukaryota</taxon>
        <taxon>Viridiplantae</taxon>
        <taxon>Chlorophyta</taxon>
        <taxon>core chlorophytes</taxon>
        <taxon>Chlorophyceae</taxon>
        <taxon>CS clade</taxon>
        <taxon>Chlamydomonadales</taxon>
        <taxon>Volvocaceae</taxon>
        <taxon>Volvox</taxon>
    </lineage>
</organism>
<evidence type="ECO:0000313" key="2">
    <source>
        <dbReference type="EMBL" id="EFJ46899.1"/>
    </source>
</evidence>
<feature type="compositionally biased region" description="Acidic residues" evidence="1">
    <location>
        <begin position="104"/>
        <end position="116"/>
    </location>
</feature>
<feature type="region of interest" description="Disordered" evidence="1">
    <location>
        <begin position="97"/>
        <end position="116"/>
    </location>
</feature>
<dbReference type="KEGG" id="vcn:VOLCADRAFT_92679"/>
<gene>
    <name evidence="2" type="ORF">VOLCADRAFT_92679</name>
</gene>
<accession>D8U089</accession>
<sequence length="116" mass="12479">MALPAAVAEICSAATIPLRPRRPPRRITPPPAGIIGNNRRQLAGQLVFSTVDQPGTQWLVRDSDGVLISLGKGYQPPARDLNGEPLLPGSVVQLNMEGKRDNMDSSDDMEDGLSQH</sequence>
<name>D8U089_VOLCA</name>
<reference evidence="2 3" key="1">
    <citation type="journal article" date="2010" name="Science">
        <title>Genomic analysis of organismal complexity in the multicellular green alga Volvox carteri.</title>
        <authorList>
            <person name="Prochnik S.E."/>
            <person name="Umen J."/>
            <person name="Nedelcu A.M."/>
            <person name="Hallmann A."/>
            <person name="Miller S.M."/>
            <person name="Nishii I."/>
            <person name="Ferris P."/>
            <person name="Kuo A."/>
            <person name="Mitros T."/>
            <person name="Fritz-Laylin L.K."/>
            <person name="Hellsten U."/>
            <person name="Chapman J."/>
            <person name="Simakov O."/>
            <person name="Rensing S.A."/>
            <person name="Terry A."/>
            <person name="Pangilinan J."/>
            <person name="Kapitonov V."/>
            <person name="Jurka J."/>
            <person name="Salamov A."/>
            <person name="Shapiro H."/>
            <person name="Schmutz J."/>
            <person name="Grimwood J."/>
            <person name="Lindquist E."/>
            <person name="Lucas S."/>
            <person name="Grigoriev I.V."/>
            <person name="Schmitt R."/>
            <person name="Kirk D."/>
            <person name="Rokhsar D.S."/>
        </authorList>
    </citation>
    <scope>NUCLEOTIDE SEQUENCE [LARGE SCALE GENOMIC DNA]</scope>
    <source>
        <strain evidence="3">f. Nagariensis / Eve</strain>
    </source>
</reference>
<dbReference type="EMBL" id="GL378348">
    <property type="protein sequence ID" value="EFJ46899.1"/>
    <property type="molecule type" value="Genomic_DNA"/>
</dbReference>